<dbReference type="OrthoDB" id="798692at2"/>
<accession>A0A2S7SV03</accession>
<dbReference type="InterPro" id="IPR043519">
    <property type="entry name" value="NT_sf"/>
</dbReference>
<dbReference type="AlphaFoldDB" id="A0A2S7SV03"/>
<evidence type="ECO:0000256" key="4">
    <source>
        <dbReference type="ARBA" id="ARBA00022695"/>
    </source>
</evidence>
<dbReference type="EMBL" id="PPSL01000003">
    <property type="protein sequence ID" value="PQJ10435.1"/>
    <property type="molecule type" value="Genomic_DNA"/>
</dbReference>
<dbReference type="Pfam" id="PF01909">
    <property type="entry name" value="NTP_transf_2"/>
    <property type="match status" value="1"/>
</dbReference>
<dbReference type="CDD" id="cd05403">
    <property type="entry name" value="NT_KNTase_like"/>
    <property type="match status" value="1"/>
</dbReference>
<evidence type="ECO:0000256" key="5">
    <source>
        <dbReference type="ARBA" id="ARBA00022723"/>
    </source>
</evidence>
<comment type="caution">
    <text evidence="11">The sequence shown here is derived from an EMBL/GenBank/DDBJ whole genome shotgun (WGS) entry which is preliminary data.</text>
</comment>
<keyword evidence="4" id="KW-0548">Nucleotidyltransferase</keyword>
<keyword evidence="8" id="KW-0460">Magnesium</keyword>
<evidence type="ECO:0000313" key="12">
    <source>
        <dbReference type="Proteomes" id="UP000239872"/>
    </source>
</evidence>
<evidence type="ECO:0000256" key="6">
    <source>
        <dbReference type="ARBA" id="ARBA00022741"/>
    </source>
</evidence>
<dbReference type="InterPro" id="IPR052038">
    <property type="entry name" value="Type-VII_TA_antitoxin"/>
</dbReference>
<evidence type="ECO:0000313" key="11">
    <source>
        <dbReference type="EMBL" id="PQJ10435.1"/>
    </source>
</evidence>
<dbReference type="GO" id="GO:0016779">
    <property type="term" value="F:nucleotidyltransferase activity"/>
    <property type="evidence" value="ECO:0007669"/>
    <property type="project" value="UniProtKB-KW"/>
</dbReference>
<evidence type="ECO:0000259" key="10">
    <source>
        <dbReference type="Pfam" id="PF01909"/>
    </source>
</evidence>
<dbReference type="PANTHER" id="PTHR33571">
    <property type="entry name" value="SSL8005 PROTEIN"/>
    <property type="match status" value="1"/>
</dbReference>
<evidence type="ECO:0000256" key="1">
    <source>
        <dbReference type="ARBA" id="ARBA00001946"/>
    </source>
</evidence>
<evidence type="ECO:0000256" key="3">
    <source>
        <dbReference type="ARBA" id="ARBA00022679"/>
    </source>
</evidence>
<dbReference type="Gene3D" id="3.30.460.10">
    <property type="entry name" value="Beta Polymerase, domain 2"/>
    <property type="match status" value="1"/>
</dbReference>
<comment type="cofactor">
    <cofactor evidence="1">
        <name>Mg(2+)</name>
        <dbReference type="ChEBI" id="CHEBI:18420"/>
    </cofactor>
</comment>
<gene>
    <name evidence="11" type="ORF">CJD36_010690</name>
</gene>
<feature type="domain" description="Polymerase nucleotidyl transferase" evidence="10">
    <location>
        <begin position="8"/>
        <end position="94"/>
    </location>
</feature>
<dbReference type="SUPFAM" id="SSF81301">
    <property type="entry name" value="Nucleotidyltransferase"/>
    <property type="match status" value="1"/>
</dbReference>
<proteinExistence type="inferred from homology"/>
<dbReference type="GO" id="GO:0046872">
    <property type="term" value="F:metal ion binding"/>
    <property type="evidence" value="ECO:0007669"/>
    <property type="project" value="UniProtKB-KW"/>
</dbReference>
<keyword evidence="6" id="KW-0547">Nucleotide-binding</keyword>
<dbReference type="GO" id="GO:0005524">
    <property type="term" value="F:ATP binding"/>
    <property type="evidence" value="ECO:0007669"/>
    <property type="project" value="UniProtKB-KW"/>
</dbReference>
<evidence type="ECO:0000256" key="7">
    <source>
        <dbReference type="ARBA" id="ARBA00022840"/>
    </source>
</evidence>
<keyword evidence="7" id="KW-0067">ATP-binding</keyword>
<reference evidence="11 12" key="1">
    <citation type="submission" date="2018-01" db="EMBL/GenBank/DDBJ databases">
        <title>A novel member of the phylum Bacteroidetes isolated from glacier ice.</title>
        <authorList>
            <person name="Liu Q."/>
            <person name="Xin Y.-H."/>
        </authorList>
    </citation>
    <scope>NUCLEOTIDE SEQUENCE [LARGE SCALE GENOMIC DNA]</scope>
    <source>
        <strain evidence="11 12">RB1R16</strain>
    </source>
</reference>
<evidence type="ECO:0000256" key="2">
    <source>
        <dbReference type="ARBA" id="ARBA00022649"/>
    </source>
</evidence>
<keyword evidence="12" id="KW-1185">Reference proteome</keyword>
<comment type="similarity">
    <text evidence="9">Belongs to the MntA antitoxin family.</text>
</comment>
<dbReference type="Proteomes" id="UP000239872">
    <property type="component" value="Unassembled WGS sequence"/>
</dbReference>
<protein>
    <recommendedName>
        <fullName evidence="10">Polymerase nucleotidyl transferase domain-containing protein</fullName>
    </recommendedName>
</protein>
<organism evidence="11 12">
    <name type="scientific">Flavipsychrobacter stenotrophus</name>
    <dbReference type="NCBI Taxonomy" id="2077091"/>
    <lineage>
        <taxon>Bacteria</taxon>
        <taxon>Pseudomonadati</taxon>
        <taxon>Bacteroidota</taxon>
        <taxon>Chitinophagia</taxon>
        <taxon>Chitinophagales</taxon>
        <taxon>Chitinophagaceae</taxon>
        <taxon>Flavipsychrobacter</taxon>
    </lineage>
</organism>
<dbReference type="PANTHER" id="PTHR33571:SF14">
    <property type="entry name" value="PROTEIN ADENYLYLTRANSFERASE MJ0435-RELATED"/>
    <property type="match status" value="1"/>
</dbReference>
<keyword evidence="3" id="KW-0808">Transferase</keyword>
<name>A0A2S7SV03_9BACT</name>
<evidence type="ECO:0000256" key="9">
    <source>
        <dbReference type="ARBA" id="ARBA00038276"/>
    </source>
</evidence>
<dbReference type="InterPro" id="IPR002934">
    <property type="entry name" value="Polymerase_NTP_transf_dom"/>
</dbReference>
<keyword evidence="2" id="KW-1277">Toxin-antitoxin system</keyword>
<sequence length="99" mass="11679">MLTIPQIKQTVADYFKDKPVKEVYLFGSYARGEAREDSDMDLLFSLIENTRISYFGLAQYLVDLEKKFLVKIDLVEEISLYPRLKKYVDEDKILLFSKK</sequence>
<keyword evidence="5" id="KW-0479">Metal-binding</keyword>
<evidence type="ECO:0000256" key="8">
    <source>
        <dbReference type="ARBA" id="ARBA00022842"/>
    </source>
</evidence>
<dbReference type="RefSeq" id="WP_105039163.1">
    <property type="nucleotide sequence ID" value="NZ_PPSL01000003.1"/>
</dbReference>